<name>A0ABD1DSJ7_CULPP</name>
<reference evidence="1 2" key="1">
    <citation type="submission" date="2024-05" db="EMBL/GenBank/DDBJ databases">
        <title>Culex pipiens pipiens assembly and annotation.</title>
        <authorList>
            <person name="Alout H."/>
            <person name="Durand T."/>
        </authorList>
    </citation>
    <scope>NUCLEOTIDE SEQUENCE [LARGE SCALE GENOMIC DNA]</scope>
    <source>
        <strain evidence="1">HA-2024</strain>
        <tissue evidence="1">Whole body</tissue>
    </source>
</reference>
<protein>
    <submittedName>
        <fullName evidence="1">Uncharacterized protein</fullName>
    </submittedName>
</protein>
<evidence type="ECO:0000313" key="2">
    <source>
        <dbReference type="Proteomes" id="UP001562425"/>
    </source>
</evidence>
<dbReference type="AlphaFoldDB" id="A0ABD1DSJ7"/>
<comment type="caution">
    <text evidence="1">The sequence shown here is derived from an EMBL/GenBank/DDBJ whole genome shotgun (WGS) entry which is preliminary data.</text>
</comment>
<sequence>MIYERKLEKTNTIYLHLSQVIMQINKKEREPIDPLKKALYAQLDGTTNNSESVVMATARERSTRPSLARSGTGRWCKVSRKRAKSNWSIGL</sequence>
<dbReference type="EMBL" id="JBEHCU010003932">
    <property type="protein sequence ID" value="KAL1401887.1"/>
    <property type="molecule type" value="Genomic_DNA"/>
</dbReference>
<organism evidence="1 2">
    <name type="scientific">Culex pipiens pipiens</name>
    <name type="common">Northern house mosquito</name>
    <dbReference type="NCBI Taxonomy" id="38569"/>
    <lineage>
        <taxon>Eukaryota</taxon>
        <taxon>Metazoa</taxon>
        <taxon>Ecdysozoa</taxon>
        <taxon>Arthropoda</taxon>
        <taxon>Hexapoda</taxon>
        <taxon>Insecta</taxon>
        <taxon>Pterygota</taxon>
        <taxon>Neoptera</taxon>
        <taxon>Endopterygota</taxon>
        <taxon>Diptera</taxon>
        <taxon>Nematocera</taxon>
        <taxon>Culicoidea</taxon>
        <taxon>Culicidae</taxon>
        <taxon>Culicinae</taxon>
        <taxon>Culicini</taxon>
        <taxon>Culex</taxon>
        <taxon>Culex</taxon>
    </lineage>
</organism>
<proteinExistence type="predicted"/>
<gene>
    <name evidence="1" type="ORF">pipiens_006331</name>
</gene>
<dbReference type="Proteomes" id="UP001562425">
    <property type="component" value="Unassembled WGS sequence"/>
</dbReference>
<keyword evidence="2" id="KW-1185">Reference proteome</keyword>
<accession>A0ABD1DSJ7</accession>
<evidence type="ECO:0000313" key="1">
    <source>
        <dbReference type="EMBL" id="KAL1401887.1"/>
    </source>
</evidence>